<proteinExistence type="predicted"/>
<keyword evidence="3" id="KW-1185">Reference proteome</keyword>
<evidence type="ECO:0000313" key="3">
    <source>
        <dbReference type="Proteomes" id="UP000545286"/>
    </source>
</evidence>
<protein>
    <recommendedName>
        <fullName evidence="4">DUF3375 domain-containing protein</fullName>
    </recommendedName>
</protein>
<evidence type="ECO:0008006" key="4">
    <source>
        <dbReference type="Google" id="ProtNLM"/>
    </source>
</evidence>
<dbReference type="AlphaFoldDB" id="A0A7W4UKQ9"/>
<feature type="coiled-coil region" evidence="1">
    <location>
        <begin position="390"/>
        <end position="417"/>
    </location>
</feature>
<gene>
    <name evidence="2" type="ORF">FHX72_000377</name>
</gene>
<accession>A0A7W4UKQ9</accession>
<evidence type="ECO:0000256" key="1">
    <source>
        <dbReference type="SAM" id="Coils"/>
    </source>
</evidence>
<reference evidence="2 3" key="1">
    <citation type="submission" date="2020-08" db="EMBL/GenBank/DDBJ databases">
        <title>Sequencing the genomes of 1000 actinobacteria strains.</title>
        <authorList>
            <person name="Klenk H.-P."/>
        </authorList>
    </citation>
    <scope>NUCLEOTIDE SEQUENCE [LARGE SCALE GENOMIC DNA]</scope>
    <source>
        <strain evidence="2 3">DSM 20419</strain>
    </source>
</reference>
<dbReference type="RefSeq" id="WP_183622695.1">
    <property type="nucleotide sequence ID" value="NZ_JACHWJ010000001.1"/>
</dbReference>
<comment type="caution">
    <text evidence="2">The sequence shown here is derived from an EMBL/GenBank/DDBJ whole genome shotgun (WGS) entry which is preliminary data.</text>
</comment>
<dbReference type="InterPro" id="IPR021804">
    <property type="entry name" value="DUF3375"/>
</dbReference>
<dbReference type="EMBL" id="JACHWJ010000001">
    <property type="protein sequence ID" value="MBB2956265.1"/>
    <property type="molecule type" value="Genomic_DNA"/>
</dbReference>
<organism evidence="2 3">
    <name type="scientific">Pseudoclavibacter helvolus</name>
    <dbReference type="NCBI Taxonomy" id="255205"/>
    <lineage>
        <taxon>Bacteria</taxon>
        <taxon>Bacillati</taxon>
        <taxon>Actinomycetota</taxon>
        <taxon>Actinomycetes</taxon>
        <taxon>Micrococcales</taxon>
        <taxon>Microbacteriaceae</taxon>
        <taxon>Pseudoclavibacter</taxon>
    </lineage>
</organism>
<evidence type="ECO:0000313" key="2">
    <source>
        <dbReference type="EMBL" id="MBB2956265.1"/>
    </source>
</evidence>
<name>A0A7W4UKQ9_9MICO</name>
<dbReference type="Proteomes" id="UP000545286">
    <property type="component" value="Unassembled WGS sequence"/>
</dbReference>
<dbReference type="Pfam" id="PF11855">
    <property type="entry name" value="DUF3375"/>
    <property type="match status" value="1"/>
</dbReference>
<keyword evidence="1" id="KW-0175">Coiled coil</keyword>
<sequence length="488" mass="54335">MSALASALAYQRLVTNDVTLQLLRANTAPIIAAVLRTHLGSPGARIKAEELYELIDSDLEDLRDHFDMGDRNGKSYCADWRAAGYLIRRPDPESRGETFELSPAAFNALRILEQIERPRSTATESRLMSLAAQLHQLAVDTDPDSTRRLATLRQERDSLDDQIDRIERGEHVTLDANRAAERVQDIVQQAENLPADFSQVRSRFEELNRRLRAEILASEDSRRRVLDDIFRGVDVIESSDEGRTFTAFSDLVLDPENSATLDADIAEILRRDFTADLDDPARALLNTLVRDLKRGSRDVHGVLTDFARGLRRYVRSQEFQRDRILRASITKALSAATEAARTVKPFTPTSHSVTLTSSRIGSIGALVLHNPSDYDIGDPLQEYEPDPIDLDLLRQLARETEVDFDELERNIAAVLRTRQAATVSEVLDAYPASQGVASVVGLLTLAVRDGRADAEATERVTWTSADGHSRQATVVTHTFTAPRDGASR</sequence>